<dbReference type="InterPro" id="IPR009056">
    <property type="entry name" value="Cyt_c-like_dom"/>
</dbReference>
<sequence length="102" mass="10354">MKKIAIAMLFAGSTLLMADGAADFAKCAGCHGQNGEKAALGKSAIIAGEDAASTVEKLNGYKAGTLNAHGMGALMKGQVASLDDAKIKELADYIATLKKPAK</sequence>
<evidence type="ECO:0000259" key="4">
    <source>
        <dbReference type="PROSITE" id="PS51007"/>
    </source>
</evidence>
<dbReference type="AlphaFoldDB" id="A0A1W1BFJ4"/>
<dbReference type="GO" id="GO:0046872">
    <property type="term" value="F:metal ion binding"/>
    <property type="evidence" value="ECO:0007669"/>
    <property type="project" value="UniProtKB-KW"/>
</dbReference>
<keyword evidence="2" id="KW-0479">Metal-binding</keyword>
<keyword evidence="3" id="KW-0408">Iron</keyword>
<reference evidence="5" key="1">
    <citation type="submission" date="2016-10" db="EMBL/GenBank/DDBJ databases">
        <authorList>
            <person name="de Groot N.N."/>
        </authorList>
    </citation>
    <scope>NUCLEOTIDE SEQUENCE</scope>
</reference>
<organism evidence="5">
    <name type="scientific">hydrothermal vent metagenome</name>
    <dbReference type="NCBI Taxonomy" id="652676"/>
    <lineage>
        <taxon>unclassified sequences</taxon>
        <taxon>metagenomes</taxon>
        <taxon>ecological metagenomes</taxon>
    </lineage>
</organism>
<dbReference type="EMBL" id="FPHD01000019">
    <property type="protein sequence ID" value="SFV52291.1"/>
    <property type="molecule type" value="Genomic_DNA"/>
</dbReference>
<keyword evidence="1" id="KW-0349">Heme</keyword>
<evidence type="ECO:0000313" key="5">
    <source>
        <dbReference type="EMBL" id="SFV52291.1"/>
    </source>
</evidence>
<dbReference type="InterPro" id="IPR036909">
    <property type="entry name" value="Cyt_c-like_dom_sf"/>
</dbReference>
<name>A0A1W1BFJ4_9ZZZZ</name>
<evidence type="ECO:0000256" key="2">
    <source>
        <dbReference type="ARBA" id="ARBA00022723"/>
    </source>
</evidence>
<dbReference type="Pfam" id="PF00034">
    <property type="entry name" value="Cytochrom_C"/>
    <property type="match status" value="1"/>
</dbReference>
<dbReference type="PROSITE" id="PS51007">
    <property type="entry name" value="CYTC"/>
    <property type="match status" value="1"/>
</dbReference>
<dbReference type="Gene3D" id="1.10.760.10">
    <property type="entry name" value="Cytochrome c-like domain"/>
    <property type="match status" value="1"/>
</dbReference>
<gene>
    <name evidence="5" type="ORF">MNB_SV-8-383</name>
</gene>
<feature type="domain" description="Cytochrome c" evidence="4">
    <location>
        <begin position="15"/>
        <end position="98"/>
    </location>
</feature>
<evidence type="ECO:0000256" key="1">
    <source>
        <dbReference type="ARBA" id="ARBA00022617"/>
    </source>
</evidence>
<dbReference type="GO" id="GO:0020037">
    <property type="term" value="F:heme binding"/>
    <property type="evidence" value="ECO:0007669"/>
    <property type="project" value="InterPro"/>
</dbReference>
<dbReference type="GO" id="GO:0009055">
    <property type="term" value="F:electron transfer activity"/>
    <property type="evidence" value="ECO:0007669"/>
    <property type="project" value="InterPro"/>
</dbReference>
<dbReference type="SUPFAM" id="SSF46626">
    <property type="entry name" value="Cytochrome c"/>
    <property type="match status" value="1"/>
</dbReference>
<proteinExistence type="predicted"/>
<protein>
    <submittedName>
        <fullName evidence="5">Cytochrome C553 (Soluble cytochrome f)</fullName>
    </submittedName>
</protein>
<accession>A0A1W1BFJ4</accession>
<evidence type="ECO:0000256" key="3">
    <source>
        <dbReference type="ARBA" id="ARBA00023004"/>
    </source>
</evidence>